<dbReference type="Proteomes" id="UP000185151">
    <property type="component" value="Unassembled WGS sequence"/>
</dbReference>
<keyword evidence="2" id="KW-1185">Reference proteome</keyword>
<dbReference type="EMBL" id="FSRU01000001">
    <property type="protein sequence ID" value="SIO22238.1"/>
    <property type="molecule type" value="Genomic_DNA"/>
</dbReference>
<accession>A0A1N6HQU4</accession>
<name>A0A1N6HQU4_9BURK</name>
<dbReference type="AlphaFoldDB" id="A0A1N6HQU4"/>
<reference evidence="1 2" key="1">
    <citation type="submission" date="2016-11" db="EMBL/GenBank/DDBJ databases">
        <authorList>
            <person name="Jaros S."/>
            <person name="Januszkiewicz K."/>
            <person name="Wedrychowicz H."/>
        </authorList>
    </citation>
    <scope>NUCLEOTIDE SEQUENCE [LARGE SCALE GENOMIC DNA]</scope>
    <source>
        <strain evidence="1 2">GAS95</strain>
    </source>
</reference>
<sequence length="400" mass="45374">MRFLDRFRKPSEQKFAELFITGLRASGDTRSWAYDKSQNRLVPTTSGNGEGFNFINLPNMYREYLQARPAERKDVLKRQTGGMIRHAMPALFADARARLRPVIRSATERGVTYLQTQGSSSRFDIAFRPLCENLEIGVAYDGDLNIMRLTQAKLREWNTTFDEAYDIALDNLRGESSKPFVALRDGVLASQFGDHYDAARLLLPDLLHRQNISGAPVVMAPNRTVLLLTGDRNTAGLATMVQIAEEALAQPRALPPLMLRWDGAVWQRFAPAELEPKLSELRFNELAGDYHDQQKLLNDMHSRTGLDIFVAQYTVVKRHAGGIFSLCVWTQGVHALLPATDTVVLFRQEPKQTAYVPWSELVKECGHLLKPTDDLPVRYEVTAFPDERLFRSWCTRFSQA</sequence>
<protein>
    <submittedName>
        <fullName evidence="1">Uncharacterized protein YtpQ, UPF0354 family</fullName>
    </submittedName>
</protein>
<organism evidence="1 2">
    <name type="scientific">Paraburkholderia phenazinium</name>
    <dbReference type="NCBI Taxonomy" id="60549"/>
    <lineage>
        <taxon>Bacteria</taxon>
        <taxon>Pseudomonadati</taxon>
        <taxon>Pseudomonadota</taxon>
        <taxon>Betaproteobacteria</taxon>
        <taxon>Burkholderiales</taxon>
        <taxon>Burkholderiaceae</taxon>
        <taxon>Paraburkholderia</taxon>
    </lineage>
</organism>
<dbReference type="RefSeq" id="WP_074295097.1">
    <property type="nucleotide sequence ID" value="NZ_FSRU01000001.1"/>
</dbReference>
<proteinExistence type="predicted"/>
<dbReference type="OrthoDB" id="6770354at2"/>
<gene>
    <name evidence="1" type="ORF">SAMN05444165_1529</name>
</gene>
<evidence type="ECO:0000313" key="1">
    <source>
        <dbReference type="EMBL" id="SIO22238.1"/>
    </source>
</evidence>
<evidence type="ECO:0000313" key="2">
    <source>
        <dbReference type="Proteomes" id="UP000185151"/>
    </source>
</evidence>